<dbReference type="GO" id="GO:0005085">
    <property type="term" value="F:guanyl-nucleotide exchange factor activity"/>
    <property type="evidence" value="ECO:0007669"/>
    <property type="project" value="TreeGrafter"/>
</dbReference>
<dbReference type="GO" id="GO:0031267">
    <property type="term" value="F:small GTPase binding"/>
    <property type="evidence" value="ECO:0007669"/>
    <property type="project" value="TreeGrafter"/>
</dbReference>
<dbReference type="OrthoDB" id="10255285at2759"/>
<name>A0A2S5BCA2_9BASI</name>
<dbReference type="EMBL" id="PJQD01000025">
    <property type="protein sequence ID" value="POY74404.1"/>
    <property type="molecule type" value="Genomic_DNA"/>
</dbReference>
<protein>
    <submittedName>
        <fullName evidence="4">Uncharacterized protein</fullName>
    </submittedName>
</protein>
<reference evidence="4 5" key="1">
    <citation type="journal article" date="2018" name="Front. Microbiol.">
        <title>Prospects for Fungal Bioremediation of Acidic Radioactive Waste Sites: Characterization and Genome Sequence of Rhodotorula taiwanensis MD1149.</title>
        <authorList>
            <person name="Tkavc R."/>
            <person name="Matrosova V.Y."/>
            <person name="Grichenko O.E."/>
            <person name="Gostincar C."/>
            <person name="Volpe R.P."/>
            <person name="Klimenkova P."/>
            <person name="Gaidamakova E.K."/>
            <person name="Zhou C.E."/>
            <person name="Stewart B.J."/>
            <person name="Lyman M.G."/>
            <person name="Malfatti S.A."/>
            <person name="Rubinfeld B."/>
            <person name="Courtot M."/>
            <person name="Singh J."/>
            <person name="Dalgard C.L."/>
            <person name="Hamilton T."/>
            <person name="Frey K.G."/>
            <person name="Gunde-Cimerman N."/>
            <person name="Dugan L."/>
            <person name="Daly M.J."/>
        </authorList>
    </citation>
    <scope>NUCLEOTIDE SEQUENCE [LARGE SCALE GENOMIC DNA]</scope>
    <source>
        <strain evidence="4 5">MD1149</strain>
    </source>
</reference>
<dbReference type="STRING" id="741276.A0A2S5BCA2"/>
<evidence type="ECO:0000256" key="3">
    <source>
        <dbReference type="ARBA" id="ARBA00022927"/>
    </source>
</evidence>
<dbReference type="Proteomes" id="UP000237144">
    <property type="component" value="Unassembled WGS sequence"/>
</dbReference>
<evidence type="ECO:0000313" key="5">
    <source>
        <dbReference type="Proteomes" id="UP000237144"/>
    </source>
</evidence>
<sequence>MPGKSLHRHLESRIALGRNTDSIAISHSDLRQVPDTQEVFMAADSDLSLIVEVLELVKEDGAADSLEKALKFHFSSLAHDNSALSSDISTFNLPSAAPHPLGPGLPTLLGPATLEGRQTVSKFNKPDSEADTVFIQLALWRIPDRDADVTLCVNWPVRSGETGEERDEAEARKVFEEAWRSFQINDFGLFAGSAA</sequence>
<keyword evidence="3" id="KW-0653">Protein transport</keyword>
<organism evidence="4 5">
    <name type="scientific">Rhodotorula taiwanensis</name>
    <dbReference type="NCBI Taxonomy" id="741276"/>
    <lineage>
        <taxon>Eukaryota</taxon>
        <taxon>Fungi</taxon>
        <taxon>Dikarya</taxon>
        <taxon>Basidiomycota</taxon>
        <taxon>Pucciniomycotina</taxon>
        <taxon>Microbotryomycetes</taxon>
        <taxon>Sporidiobolales</taxon>
        <taxon>Sporidiobolaceae</taxon>
        <taxon>Rhodotorula</taxon>
    </lineage>
</organism>
<dbReference type="Gene3D" id="3.40.1000.10">
    <property type="entry name" value="Mog1/PsbP, alpha/beta/alpha sandwich"/>
    <property type="match status" value="1"/>
</dbReference>
<gene>
    <name evidence="4" type="ORF">BMF94_2598</name>
</gene>
<dbReference type="SUPFAM" id="SSF55724">
    <property type="entry name" value="Mog1p/PsbP-like"/>
    <property type="match status" value="1"/>
</dbReference>
<dbReference type="InterPro" id="IPR016123">
    <property type="entry name" value="Mog1/PsbP_a/b/a-sand"/>
</dbReference>
<keyword evidence="2" id="KW-0813">Transport</keyword>
<proteinExistence type="inferred from homology"/>
<comment type="similarity">
    <text evidence="1">Belongs to the MOG1 family.</text>
</comment>
<dbReference type="InterPro" id="IPR007681">
    <property type="entry name" value="Mog1"/>
</dbReference>
<comment type="caution">
    <text evidence="4">The sequence shown here is derived from an EMBL/GenBank/DDBJ whole genome shotgun (WGS) entry which is preliminary data.</text>
</comment>
<dbReference type="PANTHER" id="PTHR15837">
    <property type="entry name" value="RAN GUANINE NUCLEOTIDE RELEASE FACTOR"/>
    <property type="match status" value="1"/>
</dbReference>
<dbReference type="PANTHER" id="PTHR15837:SF0">
    <property type="entry name" value="RAN GUANINE NUCLEOTIDE RELEASE FACTOR"/>
    <property type="match status" value="1"/>
</dbReference>
<dbReference type="AlphaFoldDB" id="A0A2S5BCA2"/>
<evidence type="ECO:0000256" key="1">
    <source>
        <dbReference type="ARBA" id="ARBA00010307"/>
    </source>
</evidence>
<evidence type="ECO:0000313" key="4">
    <source>
        <dbReference type="EMBL" id="POY74404.1"/>
    </source>
</evidence>
<dbReference type="GO" id="GO:0005634">
    <property type="term" value="C:nucleus"/>
    <property type="evidence" value="ECO:0007669"/>
    <property type="project" value="TreeGrafter"/>
</dbReference>
<dbReference type="Pfam" id="PF04603">
    <property type="entry name" value="Mog1"/>
    <property type="match status" value="1"/>
</dbReference>
<dbReference type="GO" id="GO:0006606">
    <property type="term" value="P:protein import into nucleus"/>
    <property type="evidence" value="ECO:0007669"/>
    <property type="project" value="TreeGrafter"/>
</dbReference>
<accession>A0A2S5BCA2</accession>
<keyword evidence="5" id="KW-1185">Reference proteome</keyword>
<evidence type="ECO:0000256" key="2">
    <source>
        <dbReference type="ARBA" id="ARBA00022448"/>
    </source>
</evidence>